<name>A0A6N9TQX7_DISTH</name>
<sequence length="303" mass="32639">MNRPSQEFDIRAYLERQRDRVEAALADLLPEIDGAGAPVCEAMRYSLTAGGKRIRPILLLAAARAVGAPETPLLPVACALECIHTYSLVHDDLPAMDDDDLRRGRPTCHKRFGEALAILAGDGLLTFAFELLARPSTRREVDPARLLEAIHILAHGAGVSGMVGGQAADVLMEGREVDASTLAYIHQKKTGALIQAAVRMGAILGGGSEREVLALGEYGRFLGLAFQVVDDLLDVEGDPAVTGKPVGSDARRQKATYPALFGVEQTRRRAAELLDQALAALEGFDEKADPLRAIARFVVERDR</sequence>
<dbReference type="FunFam" id="1.10.600.10:FF:000001">
    <property type="entry name" value="Geranylgeranyl diphosphate synthase"/>
    <property type="match status" value="1"/>
</dbReference>
<protein>
    <submittedName>
        <fullName evidence="8">Polyprenyl synthetase family protein</fullName>
    </submittedName>
</protein>
<evidence type="ECO:0000313" key="9">
    <source>
        <dbReference type="Proteomes" id="UP000469346"/>
    </source>
</evidence>
<evidence type="ECO:0000256" key="4">
    <source>
        <dbReference type="ARBA" id="ARBA00022723"/>
    </source>
</evidence>
<dbReference type="GO" id="GO:0046872">
    <property type="term" value="F:metal ion binding"/>
    <property type="evidence" value="ECO:0007669"/>
    <property type="project" value="UniProtKB-KW"/>
</dbReference>
<dbReference type="AlphaFoldDB" id="A0A6N9TQX7"/>
<dbReference type="SUPFAM" id="SSF48576">
    <property type="entry name" value="Terpenoid synthases"/>
    <property type="match status" value="1"/>
</dbReference>
<keyword evidence="6" id="KW-0414">Isoprene biosynthesis</keyword>
<dbReference type="Pfam" id="PF00348">
    <property type="entry name" value="polyprenyl_synt"/>
    <property type="match status" value="1"/>
</dbReference>
<evidence type="ECO:0000256" key="2">
    <source>
        <dbReference type="ARBA" id="ARBA00006706"/>
    </source>
</evidence>
<comment type="cofactor">
    <cofactor evidence="1">
        <name>Mg(2+)</name>
        <dbReference type="ChEBI" id="CHEBI:18420"/>
    </cofactor>
</comment>
<dbReference type="InterPro" id="IPR008949">
    <property type="entry name" value="Isoprenoid_synthase_dom_sf"/>
</dbReference>
<dbReference type="SFLD" id="SFLDS00005">
    <property type="entry name" value="Isoprenoid_Synthase_Type_I"/>
    <property type="match status" value="1"/>
</dbReference>
<dbReference type="InterPro" id="IPR033749">
    <property type="entry name" value="Polyprenyl_synt_CS"/>
</dbReference>
<evidence type="ECO:0000313" key="8">
    <source>
        <dbReference type="EMBL" id="NDY42144.1"/>
    </source>
</evidence>
<organism evidence="8 9">
    <name type="scientific">Dissulfurirhabdus thermomarina</name>
    <dbReference type="NCBI Taxonomy" id="1765737"/>
    <lineage>
        <taxon>Bacteria</taxon>
        <taxon>Deltaproteobacteria</taxon>
        <taxon>Dissulfurirhabdaceae</taxon>
        <taxon>Dissulfurirhabdus</taxon>
    </lineage>
</organism>
<dbReference type="PROSITE" id="PS00723">
    <property type="entry name" value="POLYPRENYL_SYNTHASE_1"/>
    <property type="match status" value="1"/>
</dbReference>
<dbReference type="CDD" id="cd00685">
    <property type="entry name" value="Trans_IPPS_HT"/>
    <property type="match status" value="1"/>
</dbReference>
<dbReference type="Proteomes" id="UP000469346">
    <property type="component" value="Unassembled WGS sequence"/>
</dbReference>
<proteinExistence type="inferred from homology"/>
<gene>
    <name evidence="8" type="ORF">G3N55_04700</name>
</gene>
<dbReference type="Gene3D" id="1.10.600.10">
    <property type="entry name" value="Farnesyl Diphosphate Synthase"/>
    <property type="match status" value="1"/>
</dbReference>
<reference evidence="8 9" key="1">
    <citation type="submission" date="2020-02" db="EMBL/GenBank/DDBJ databases">
        <title>Comparative genomics of sulfur disproportionating microorganisms.</title>
        <authorList>
            <person name="Ward L.M."/>
            <person name="Bertran E."/>
            <person name="Johnston D.T."/>
        </authorList>
    </citation>
    <scope>NUCLEOTIDE SEQUENCE [LARGE SCALE GENOMIC DNA]</scope>
    <source>
        <strain evidence="8 9">DSM 100025</strain>
    </source>
</reference>
<evidence type="ECO:0000256" key="5">
    <source>
        <dbReference type="ARBA" id="ARBA00022842"/>
    </source>
</evidence>
<dbReference type="PROSITE" id="PS00444">
    <property type="entry name" value="POLYPRENYL_SYNTHASE_2"/>
    <property type="match status" value="1"/>
</dbReference>
<keyword evidence="3 7" id="KW-0808">Transferase</keyword>
<dbReference type="GO" id="GO:0005737">
    <property type="term" value="C:cytoplasm"/>
    <property type="evidence" value="ECO:0007669"/>
    <property type="project" value="UniProtKB-ARBA"/>
</dbReference>
<dbReference type="EMBL" id="JAAGRR010000037">
    <property type="protein sequence ID" value="NDY42144.1"/>
    <property type="molecule type" value="Genomic_DNA"/>
</dbReference>
<comment type="similarity">
    <text evidence="2 7">Belongs to the FPP/GGPP synthase family.</text>
</comment>
<accession>A0A6N9TQX7</accession>
<evidence type="ECO:0000256" key="7">
    <source>
        <dbReference type="RuleBase" id="RU004466"/>
    </source>
</evidence>
<comment type="caution">
    <text evidence="8">The sequence shown here is derived from an EMBL/GenBank/DDBJ whole genome shotgun (WGS) entry which is preliminary data.</text>
</comment>
<dbReference type="SFLD" id="SFLDG01017">
    <property type="entry name" value="Polyprenyl_Transferase_Like"/>
    <property type="match status" value="1"/>
</dbReference>
<evidence type="ECO:0000256" key="3">
    <source>
        <dbReference type="ARBA" id="ARBA00022679"/>
    </source>
</evidence>
<keyword evidence="4" id="KW-0479">Metal-binding</keyword>
<dbReference type="NCBIfam" id="NF045485">
    <property type="entry name" value="FPPsyn"/>
    <property type="match status" value="1"/>
</dbReference>
<evidence type="ECO:0000256" key="6">
    <source>
        <dbReference type="ARBA" id="ARBA00023229"/>
    </source>
</evidence>
<dbReference type="InterPro" id="IPR053378">
    <property type="entry name" value="Prenyl_diphosphate_synthase"/>
</dbReference>
<keyword evidence="5" id="KW-0460">Magnesium</keyword>
<dbReference type="GO" id="GO:0004659">
    <property type="term" value="F:prenyltransferase activity"/>
    <property type="evidence" value="ECO:0007669"/>
    <property type="project" value="InterPro"/>
</dbReference>
<evidence type="ECO:0000256" key="1">
    <source>
        <dbReference type="ARBA" id="ARBA00001946"/>
    </source>
</evidence>
<keyword evidence="9" id="KW-1185">Reference proteome</keyword>
<dbReference type="PANTHER" id="PTHR43281">
    <property type="entry name" value="FARNESYL DIPHOSPHATE SYNTHASE"/>
    <property type="match status" value="1"/>
</dbReference>
<dbReference type="PANTHER" id="PTHR43281:SF1">
    <property type="entry name" value="FARNESYL DIPHOSPHATE SYNTHASE"/>
    <property type="match status" value="1"/>
</dbReference>
<dbReference type="RefSeq" id="WP_163298291.1">
    <property type="nucleotide sequence ID" value="NZ_JAAGRR010000037.1"/>
</dbReference>
<dbReference type="GO" id="GO:0016114">
    <property type="term" value="P:terpenoid biosynthetic process"/>
    <property type="evidence" value="ECO:0007669"/>
    <property type="project" value="UniProtKB-ARBA"/>
</dbReference>
<dbReference type="InterPro" id="IPR000092">
    <property type="entry name" value="Polyprenyl_synt"/>
</dbReference>